<proteinExistence type="predicted"/>
<dbReference type="AlphaFoldDB" id="A0A0E9WNH9"/>
<dbReference type="EMBL" id="GBXM01017554">
    <property type="protein sequence ID" value="JAH91023.1"/>
    <property type="molecule type" value="Transcribed_RNA"/>
</dbReference>
<accession>A0A0E9WNH9</accession>
<name>A0A0E9WNH9_ANGAN</name>
<evidence type="ECO:0000313" key="1">
    <source>
        <dbReference type="EMBL" id="JAH91023.1"/>
    </source>
</evidence>
<organism evidence="1">
    <name type="scientific">Anguilla anguilla</name>
    <name type="common">European freshwater eel</name>
    <name type="synonym">Muraena anguilla</name>
    <dbReference type="NCBI Taxonomy" id="7936"/>
    <lineage>
        <taxon>Eukaryota</taxon>
        <taxon>Metazoa</taxon>
        <taxon>Chordata</taxon>
        <taxon>Craniata</taxon>
        <taxon>Vertebrata</taxon>
        <taxon>Euteleostomi</taxon>
        <taxon>Actinopterygii</taxon>
        <taxon>Neopterygii</taxon>
        <taxon>Teleostei</taxon>
        <taxon>Anguilliformes</taxon>
        <taxon>Anguillidae</taxon>
        <taxon>Anguilla</taxon>
    </lineage>
</organism>
<protein>
    <submittedName>
        <fullName evidence="1">Uncharacterized protein</fullName>
    </submittedName>
</protein>
<reference evidence="1" key="2">
    <citation type="journal article" date="2015" name="Fish Shellfish Immunol.">
        <title>Early steps in the European eel (Anguilla anguilla)-Vibrio vulnificus interaction in the gills: Role of the RtxA13 toxin.</title>
        <authorList>
            <person name="Callol A."/>
            <person name="Pajuelo D."/>
            <person name="Ebbesson L."/>
            <person name="Teles M."/>
            <person name="MacKenzie S."/>
            <person name="Amaro C."/>
        </authorList>
    </citation>
    <scope>NUCLEOTIDE SEQUENCE</scope>
</reference>
<sequence>MMHCRPSIAQCNLYLYFFFMKCITTMYPGCAIPSACISHRYELSIQT</sequence>
<reference evidence="1" key="1">
    <citation type="submission" date="2014-11" db="EMBL/GenBank/DDBJ databases">
        <authorList>
            <person name="Amaro Gonzalez C."/>
        </authorList>
    </citation>
    <scope>NUCLEOTIDE SEQUENCE</scope>
</reference>